<organism evidence="2 3">
    <name type="scientific">Rugosimonospora africana</name>
    <dbReference type="NCBI Taxonomy" id="556532"/>
    <lineage>
        <taxon>Bacteria</taxon>
        <taxon>Bacillati</taxon>
        <taxon>Actinomycetota</taxon>
        <taxon>Actinomycetes</taxon>
        <taxon>Micromonosporales</taxon>
        <taxon>Micromonosporaceae</taxon>
        <taxon>Rugosimonospora</taxon>
    </lineage>
</organism>
<reference evidence="2" key="1">
    <citation type="submission" date="2021-01" db="EMBL/GenBank/DDBJ databases">
        <title>Whole genome shotgun sequence of Rugosimonospora africana NBRC 104875.</title>
        <authorList>
            <person name="Komaki H."/>
            <person name="Tamura T."/>
        </authorList>
    </citation>
    <scope>NUCLEOTIDE SEQUENCE</scope>
    <source>
        <strain evidence="2">NBRC 104875</strain>
    </source>
</reference>
<dbReference type="EMBL" id="BONZ01000006">
    <property type="protein sequence ID" value="GIH12243.1"/>
    <property type="molecule type" value="Genomic_DNA"/>
</dbReference>
<evidence type="ECO:0000313" key="3">
    <source>
        <dbReference type="Proteomes" id="UP000642748"/>
    </source>
</evidence>
<keyword evidence="1" id="KW-0812">Transmembrane</keyword>
<comment type="caution">
    <text evidence="2">The sequence shown here is derived from an EMBL/GenBank/DDBJ whole genome shotgun (WGS) entry which is preliminary data.</text>
</comment>
<dbReference type="RefSeq" id="WP_239133301.1">
    <property type="nucleotide sequence ID" value="NZ_BONZ01000006.1"/>
</dbReference>
<keyword evidence="1" id="KW-0472">Membrane</keyword>
<evidence type="ECO:0000313" key="2">
    <source>
        <dbReference type="EMBL" id="GIH12243.1"/>
    </source>
</evidence>
<evidence type="ECO:0000256" key="1">
    <source>
        <dbReference type="SAM" id="Phobius"/>
    </source>
</evidence>
<feature type="transmembrane region" description="Helical" evidence="1">
    <location>
        <begin position="127"/>
        <end position="147"/>
    </location>
</feature>
<keyword evidence="3" id="KW-1185">Reference proteome</keyword>
<feature type="transmembrane region" description="Helical" evidence="1">
    <location>
        <begin position="91"/>
        <end position="115"/>
    </location>
</feature>
<protein>
    <submittedName>
        <fullName evidence="2">Uncharacterized protein</fullName>
    </submittedName>
</protein>
<dbReference type="Proteomes" id="UP000642748">
    <property type="component" value="Unassembled WGS sequence"/>
</dbReference>
<dbReference type="AlphaFoldDB" id="A0A8J3QJQ3"/>
<proteinExistence type="predicted"/>
<keyword evidence="1" id="KW-1133">Transmembrane helix</keyword>
<name>A0A8J3QJQ3_9ACTN</name>
<feature type="transmembrane region" description="Helical" evidence="1">
    <location>
        <begin position="53"/>
        <end position="70"/>
    </location>
</feature>
<sequence length="229" mass="23358">MSGARLAPLVTMRVAGFLRTGRFIPPLLAALVLLSILYGGGQADAAEAYGVSALLMFPVLAWQTKLLLDAEPDVQRRLAVVALRSRRREAVAGLLAASVIAVPAVIIALGLPWVVNGVKHAHAGTGLLLGLWAHAIVLPPALAVGAWSSRVIATTAGRATAVLVGGAVLGLVLGLSGSPVPWLAPPLMGAARALANGIGAGALGGFTGWALVWSALVLAGYGWLRRTRA</sequence>
<accession>A0A8J3QJQ3</accession>
<feature type="transmembrane region" description="Helical" evidence="1">
    <location>
        <begin position="159"/>
        <end position="178"/>
    </location>
</feature>
<feature type="transmembrane region" description="Helical" evidence="1">
    <location>
        <begin position="198"/>
        <end position="224"/>
    </location>
</feature>
<gene>
    <name evidence="2" type="ORF">Raf01_04150</name>
</gene>